<evidence type="ECO:0000256" key="2">
    <source>
        <dbReference type="ARBA" id="ARBA00008816"/>
    </source>
</evidence>
<dbReference type="PANTHER" id="PTHR10165:SF203">
    <property type="entry name" value="LIPID PHOSPHATE PHOSPHATASE 3, CHLOROPLASTIC-RELATED"/>
    <property type="match status" value="1"/>
</dbReference>
<dbReference type="SUPFAM" id="SSF48317">
    <property type="entry name" value="Acid phosphatase/Vanadium-dependent haloperoxidase"/>
    <property type="match status" value="1"/>
</dbReference>
<evidence type="ECO:0000256" key="3">
    <source>
        <dbReference type="ARBA" id="ARBA00022692"/>
    </source>
</evidence>
<reference evidence="9" key="1">
    <citation type="submission" date="2021-01" db="UniProtKB">
        <authorList>
            <consortium name="EnsemblPlants"/>
        </authorList>
    </citation>
    <scope>IDENTIFICATION</scope>
</reference>
<evidence type="ECO:0000256" key="7">
    <source>
        <dbReference type="SAM" id="Phobius"/>
    </source>
</evidence>
<dbReference type="GO" id="GO:0008195">
    <property type="term" value="F:phosphatidate phosphatase activity"/>
    <property type="evidence" value="ECO:0007669"/>
    <property type="project" value="TreeGrafter"/>
</dbReference>
<feature type="transmembrane region" description="Helical" evidence="7">
    <location>
        <begin position="265"/>
        <end position="284"/>
    </location>
</feature>
<evidence type="ECO:0000256" key="1">
    <source>
        <dbReference type="ARBA" id="ARBA00004141"/>
    </source>
</evidence>
<feature type="transmembrane region" description="Helical" evidence="7">
    <location>
        <begin position="137"/>
        <end position="158"/>
    </location>
</feature>
<proteinExistence type="inferred from homology"/>
<evidence type="ECO:0000256" key="5">
    <source>
        <dbReference type="ARBA" id="ARBA00022989"/>
    </source>
</evidence>
<dbReference type="InterPro" id="IPR036938">
    <property type="entry name" value="PAP2/HPO_sf"/>
</dbReference>
<keyword evidence="4" id="KW-0378">Hydrolase</keyword>
<feature type="transmembrane region" description="Helical" evidence="7">
    <location>
        <begin position="97"/>
        <end position="117"/>
    </location>
</feature>
<feature type="transmembrane region" description="Helical" evidence="7">
    <location>
        <begin position="13"/>
        <end position="34"/>
    </location>
</feature>
<dbReference type="AlphaFoldDB" id="A0A7N0T8S3"/>
<comment type="similarity">
    <text evidence="2">Belongs to the PA-phosphatase related phosphoesterase family.</text>
</comment>
<dbReference type="Gramene" id="Kaladp0026s0088.1.v1.1">
    <property type="protein sequence ID" value="Kaladp0026s0088.1.v1.1"/>
    <property type="gene ID" value="Kaladp0026s0088.v1.1"/>
</dbReference>
<evidence type="ECO:0000259" key="8">
    <source>
        <dbReference type="SMART" id="SM00014"/>
    </source>
</evidence>
<dbReference type="GO" id="GO:0046839">
    <property type="term" value="P:phospholipid dephosphorylation"/>
    <property type="evidence" value="ECO:0007669"/>
    <property type="project" value="TreeGrafter"/>
</dbReference>
<feature type="transmembrane region" description="Helical" evidence="7">
    <location>
        <begin position="296"/>
        <end position="314"/>
    </location>
</feature>
<dbReference type="Pfam" id="PF01569">
    <property type="entry name" value="PAP2"/>
    <property type="match status" value="1"/>
</dbReference>
<feature type="transmembrane region" description="Helical" evidence="7">
    <location>
        <begin position="237"/>
        <end position="253"/>
    </location>
</feature>
<dbReference type="Gene3D" id="1.20.144.10">
    <property type="entry name" value="Phosphatidic acid phosphatase type 2/haloperoxidase"/>
    <property type="match status" value="1"/>
</dbReference>
<name>A0A7N0T8S3_KALFE</name>
<dbReference type="Proteomes" id="UP000594263">
    <property type="component" value="Unplaced"/>
</dbReference>
<comment type="subcellular location">
    <subcellularLocation>
        <location evidence="1">Membrane</location>
        <topology evidence="1">Multi-pass membrane protein</topology>
    </subcellularLocation>
</comment>
<keyword evidence="10" id="KW-1185">Reference proteome</keyword>
<feature type="transmembrane region" description="Helical" evidence="7">
    <location>
        <begin position="170"/>
        <end position="188"/>
    </location>
</feature>
<accession>A0A7N0T8S3</accession>
<evidence type="ECO:0000313" key="10">
    <source>
        <dbReference type="Proteomes" id="UP000594263"/>
    </source>
</evidence>
<dbReference type="GO" id="GO:0016020">
    <property type="term" value="C:membrane"/>
    <property type="evidence" value="ECO:0007669"/>
    <property type="project" value="UniProtKB-SubCell"/>
</dbReference>
<evidence type="ECO:0000313" key="9">
    <source>
        <dbReference type="EnsemblPlants" id="Kaladp0026s0088.1.v1.1"/>
    </source>
</evidence>
<evidence type="ECO:0000256" key="6">
    <source>
        <dbReference type="ARBA" id="ARBA00023136"/>
    </source>
</evidence>
<feature type="domain" description="Phosphatidic acid phosphatase type 2/haloperoxidase" evidence="8">
    <location>
        <begin position="172"/>
        <end position="311"/>
    </location>
</feature>
<keyword evidence="5 7" id="KW-1133">Transmembrane helix</keyword>
<dbReference type="InterPro" id="IPR043216">
    <property type="entry name" value="PAP-like"/>
</dbReference>
<dbReference type="CDD" id="cd03390">
    <property type="entry name" value="PAP2_containing_1_like"/>
    <property type="match status" value="1"/>
</dbReference>
<dbReference type="InterPro" id="IPR000326">
    <property type="entry name" value="PAP2/HPO"/>
</dbReference>
<keyword evidence="3 7" id="KW-0812">Transmembrane</keyword>
<dbReference type="EnsemblPlants" id="Kaladp0026s0088.1.v1.1">
    <property type="protein sequence ID" value="Kaladp0026s0088.1.v1.1"/>
    <property type="gene ID" value="Kaladp0026s0088.v1.1"/>
</dbReference>
<dbReference type="SMART" id="SM00014">
    <property type="entry name" value="acidPPc"/>
    <property type="match status" value="1"/>
</dbReference>
<dbReference type="GO" id="GO:0006644">
    <property type="term" value="P:phospholipid metabolic process"/>
    <property type="evidence" value="ECO:0007669"/>
    <property type="project" value="InterPro"/>
</dbReference>
<keyword evidence="6 7" id="KW-0472">Membrane</keyword>
<protein>
    <recommendedName>
        <fullName evidence="8">Phosphatidic acid phosphatase type 2/haloperoxidase domain-containing protein</fullName>
    </recommendedName>
</protein>
<organism evidence="9 10">
    <name type="scientific">Kalanchoe fedtschenkoi</name>
    <name type="common">Lavender scallops</name>
    <name type="synonym">South American air plant</name>
    <dbReference type="NCBI Taxonomy" id="63787"/>
    <lineage>
        <taxon>Eukaryota</taxon>
        <taxon>Viridiplantae</taxon>
        <taxon>Streptophyta</taxon>
        <taxon>Embryophyta</taxon>
        <taxon>Tracheophyta</taxon>
        <taxon>Spermatophyta</taxon>
        <taxon>Magnoliopsida</taxon>
        <taxon>eudicotyledons</taxon>
        <taxon>Gunneridae</taxon>
        <taxon>Pentapetalae</taxon>
        <taxon>Saxifragales</taxon>
        <taxon>Crassulaceae</taxon>
        <taxon>Kalanchoe</taxon>
    </lineage>
</organism>
<dbReference type="PANTHER" id="PTHR10165">
    <property type="entry name" value="LIPID PHOSPHATE PHOSPHATASE"/>
    <property type="match status" value="1"/>
</dbReference>
<sequence length="394" mass="44745">MCLRLFFFGRAVLYLWAVVSFSLVLFCLVMESVLDFLRFKWVFRGQTLTTTGILLSPTNSPLIEHSNQEVTMREVQLGAHTLRSHGVSVARKHMHDWLILLLLLVLEIILFVIHPFYRFVGKDMMSDLKYPLKSNTVPVWAVPIYSVMLPMVVFLFIYFRRRDVYDLHHAILGLFFSVLITAVMTDAIKDAVGRPRPDFFWRCFPDGKDDYDALGNVICHGDRDVIKEGHKSFPSGHTSWSFAGLGFLSLYLSGKIQVFDQRGHIAKLCLVFLPLLAASLVGVSRVDDYWHHWQDVFAGGLLGLVIATFCYLQFFPPPYHSEGWGPYAYFKMLEDSGAITSNAAAANAQNGHVMQTQSESHQDDEDEHDHTFMGLALTGRSNSIVEDVEAGRRQ</sequence>
<evidence type="ECO:0000256" key="4">
    <source>
        <dbReference type="ARBA" id="ARBA00022801"/>
    </source>
</evidence>
<dbReference type="FunFam" id="1.20.144.10:FF:000001">
    <property type="entry name" value="Lipid phosphate phosphatase 2"/>
    <property type="match status" value="1"/>
</dbReference>